<evidence type="ECO:0000256" key="1">
    <source>
        <dbReference type="SAM" id="MobiDB-lite"/>
    </source>
</evidence>
<gene>
    <name evidence="2" type="ORF">JMJ77_015165</name>
</gene>
<accession>A0A9P7R1U2</accession>
<comment type="caution">
    <text evidence="2">The sequence shown here is derived from an EMBL/GenBank/DDBJ whole genome shotgun (WGS) entry which is preliminary data.</text>
</comment>
<sequence>MHSEKSTRLTPNCPAAPAASGKPTRYVTSGSSKDSDAEHHAAHRLEISARECKLWSPQV</sequence>
<dbReference type="Proteomes" id="UP000699042">
    <property type="component" value="Unassembled WGS sequence"/>
</dbReference>
<protein>
    <submittedName>
        <fullName evidence="2">Uncharacterized protein</fullName>
    </submittedName>
</protein>
<dbReference type="AlphaFoldDB" id="A0A9P7R1U2"/>
<dbReference type="EMBL" id="JAESDN010000008">
    <property type="protein sequence ID" value="KAG7046948.1"/>
    <property type="molecule type" value="Genomic_DNA"/>
</dbReference>
<reference evidence="2" key="1">
    <citation type="submission" date="2021-05" db="EMBL/GenBank/DDBJ databases">
        <title>Comparative genomics of three Colletotrichum scovillei strains and genetic complementation revealed genes involved fungal growth and virulence on chili pepper.</title>
        <authorList>
            <person name="Hsieh D.-K."/>
            <person name="Chuang S.-C."/>
            <person name="Chen C.-Y."/>
            <person name="Chao Y.-T."/>
            <person name="Lu M.-Y.J."/>
            <person name="Lee M.-H."/>
            <person name="Shih M.-C."/>
        </authorList>
    </citation>
    <scope>NUCLEOTIDE SEQUENCE</scope>
    <source>
        <strain evidence="2">Coll-153</strain>
    </source>
</reference>
<feature type="region of interest" description="Disordered" evidence="1">
    <location>
        <begin position="1"/>
        <end position="42"/>
    </location>
</feature>
<organism evidence="2 3">
    <name type="scientific">Colletotrichum scovillei</name>
    <dbReference type="NCBI Taxonomy" id="1209932"/>
    <lineage>
        <taxon>Eukaryota</taxon>
        <taxon>Fungi</taxon>
        <taxon>Dikarya</taxon>
        <taxon>Ascomycota</taxon>
        <taxon>Pezizomycotina</taxon>
        <taxon>Sordariomycetes</taxon>
        <taxon>Hypocreomycetidae</taxon>
        <taxon>Glomerellales</taxon>
        <taxon>Glomerellaceae</taxon>
        <taxon>Colletotrichum</taxon>
        <taxon>Colletotrichum acutatum species complex</taxon>
    </lineage>
</organism>
<feature type="compositionally biased region" description="Basic and acidic residues" evidence="1">
    <location>
        <begin position="33"/>
        <end position="42"/>
    </location>
</feature>
<name>A0A9P7R1U2_9PEZI</name>
<evidence type="ECO:0000313" key="2">
    <source>
        <dbReference type="EMBL" id="KAG7046948.1"/>
    </source>
</evidence>
<proteinExistence type="predicted"/>
<keyword evidence="3" id="KW-1185">Reference proteome</keyword>
<evidence type="ECO:0000313" key="3">
    <source>
        <dbReference type="Proteomes" id="UP000699042"/>
    </source>
</evidence>